<keyword evidence="3" id="KW-1185">Reference proteome</keyword>
<feature type="transmembrane region" description="Helical" evidence="1">
    <location>
        <begin position="17"/>
        <end position="39"/>
    </location>
</feature>
<evidence type="ECO:0000313" key="3">
    <source>
        <dbReference type="Proteomes" id="UP001596099"/>
    </source>
</evidence>
<evidence type="ECO:0000256" key="1">
    <source>
        <dbReference type="SAM" id="Phobius"/>
    </source>
</evidence>
<protein>
    <recommendedName>
        <fullName evidence="4">Major facilitator superfamily (MFS) profile domain-containing protein</fullName>
    </recommendedName>
</protein>
<comment type="caution">
    <text evidence="2">The sequence shown here is derived from an EMBL/GenBank/DDBJ whole genome shotgun (WGS) entry which is preliminary data.</text>
</comment>
<organism evidence="2 3">
    <name type="scientific">Halomarina salina</name>
    <dbReference type="NCBI Taxonomy" id="1872699"/>
    <lineage>
        <taxon>Archaea</taxon>
        <taxon>Methanobacteriati</taxon>
        <taxon>Methanobacteriota</taxon>
        <taxon>Stenosarchaea group</taxon>
        <taxon>Halobacteria</taxon>
        <taxon>Halobacteriales</taxon>
        <taxon>Natronomonadaceae</taxon>
        <taxon>Halomarina</taxon>
    </lineage>
</organism>
<keyword evidence="1" id="KW-0472">Membrane</keyword>
<keyword evidence="1" id="KW-0812">Transmembrane</keyword>
<accession>A0ABD5RKV5</accession>
<feature type="transmembrane region" description="Helical" evidence="1">
    <location>
        <begin position="45"/>
        <end position="67"/>
    </location>
</feature>
<proteinExistence type="predicted"/>
<gene>
    <name evidence="2" type="ORF">ACFPYI_07375</name>
</gene>
<dbReference type="Proteomes" id="UP001596099">
    <property type="component" value="Unassembled WGS sequence"/>
</dbReference>
<name>A0ABD5RKV5_9EURY</name>
<evidence type="ECO:0008006" key="4">
    <source>
        <dbReference type="Google" id="ProtNLM"/>
    </source>
</evidence>
<reference evidence="2 3" key="1">
    <citation type="journal article" date="2019" name="Int. J. Syst. Evol. Microbiol.">
        <title>The Global Catalogue of Microorganisms (GCM) 10K type strain sequencing project: providing services to taxonomists for standard genome sequencing and annotation.</title>
        <authorList>
            <consortium name="The Broad Institute Genomics Platform"/>
            <consortium name="The Broad Institute Genome Sequencing Center for Infectious Disease"/>
            <person name="Wu L."/>
            <person name="Ma J."/>
        </authorList>
    </citation>
    <scope>NUCLEOTIDE SEQUENCE [LARGE SCALE GENOMIC DNA]</scope>
    <source>
        <strain evidence="2 3">CGMCC 1.12543</strain>
    </source>
</reference>
<keyword evidence="1" id="KW-1133">Transmembrane helix</keyword>
<sequence>MLGTTTTTTRRPRFDRLAFAAVAFVALLALAVVVGNALAAGTVSVLLGAFALAVGVAVVTALPFVLVRAMSEVAFR</sequence>
<dbReference type="EMBL" id="JBHSQH010000001">
    <property type="protein sequence ID" value="MFC5971151.1"/>
    <property type="molecule type" value="Genomic_DNA"/>
</dbReference>
<dbReference type="AlphaFoldDB" id="A0ABD5RKV5"/>
<evidence type="ECO:0000313" key="2">
    <source>
        <dbReference type="EMBL" id="MFC5971151.1"/>
    </source>
</evidence>